<proteinExistence type="predicted"/>
<gene>
    <name evidence="1" type="ORF">SAMEA4412692_00125</name>
</gene>
<reference evidence="1 2" key="1">
    <citation type="submission" date="2017-06" db="EMBL/GenBank/DDBJ databases">
        <authorList>
            <consortium name="Pathogen Informatics"/>
        </authorList>
    </citation>
    <scope>NUCLEOTIDE SEQUENCE [LARGE SCALE GENOMIC DNA]</scope>
    <source>
        <strain evidence="1 2">NCTC13788</strain>
    </source>
</reference>
<dbReference type="KEGG" id="smen:SAMEA4412692_0125"/>
<dbReference type="STRING" id="1123308.GCA_000380085_00456"/>
<dbReference type="eggNOG" id="COG0681">
    <property type="taxonomic scope" value="Bacteria"/>
</dbReference>
<dbReference type="EMBL" id="LT906439">
    <property type="protein sequence ID" value="SNU86191.1"/>
    <property type="molecule type" value="Genomic_DNA"/>
</dbReference>
<protein>
    <recommendedName>
        <fullName evidence="3">Signal peptidase I</fullName>
    </recommendedName>
</protein>
<sequence length="128" mass="15185">MRPLLYDKNHPKATQIYLEPLTHHQLAIGDIPIFQKQSNGQLVLHRLIASDDDYYYTRGDNCVSGEKVPREYVFGYVTKIYRNGKWLSTDSKIYQAYVLVWLHSFWVRKPLMLLRQQLSKLKRKMIGK</sequence>
<organism evidence="1 2">
    <name type="scientific">Streptococcus merionis</name>
    <dbReference type="NCBI Taxonomy" id="400065"/>
    <lineage>
        <taxon>Bacteria</taxon>
        <taxon>Bacillati</taxon>
        <taxon>Bacillota</taxon>
        <taxon>Bacilli</taxon>
        <taxon>Lactobacillales</taxon>
        <taxon>Streptococcaceae</taxon>
        <taxon>Streptococcus</taxon>
    </lineage>
</organism>
<evidence type="ECO:0000313" key="1">
    <source>
        <dbReference type="EMBL" id="SNU86191.1"/>
    </source>
</evidence>
<evidence type="ECO:0008006" key="3">
    <source>
        <dbReference type="Google" id="ProtNLM"/>
    </source>
</evidence>
<evidence type="ECO:0000313" key="2">
    <source>
        <dbReference type="Proteomes" id="UP000215185"/>
    </source>
</evidence>
<dbReference type="Proteomes" id="UP000215185">
    <property type="component" value="Chromosome 1"/>
</dbReference>
<accession>A0A239SLA4</accession>
<keyword evidence="2" id="KW-1185">Reference proteome</keyword>
<name>A0A239SLA4_9STRE</name>
<dbReference type="AlphaFoldDB" id="A0A239SLA4"/>